<reference evidence="2" key="1">
    <citation type="submission" date="2019-11" db="EMBL/GenBank/DDBJ databases">
        <authorList>
            <person name="Falquet L."/>
            <person name="Falquet L."/>
        </authorList>
    </citation>
    <scope>NUCLEOTIDE SEQUENCE</scope>
    <source>
        <strain evidence="2">14/OD_0492</strain>
    </source>
</reference>
<keyword evidence="1" id="KW-1133">Transmembrane helix</keyword>
<name>A0A654IM82_9MOLU</name>
<sequence length="92" mass="11055">MKNKLVNSKQFIEKFWKFEMLIVIPMLLTLFTLVFVLLFLSSIPTYPKQTLIILTYITGVLFILFLTIYITGLIWIFKSKKLNKKKEEKREY</sequence>
<evidence type="ECO:0000256" key="1">
    <source>
        <dbReference type="SAM" id="Phobius"/>
    </source>
</evidence>
<gene>
    <name evidence="2" type="ORF">MF5582_00309</name>
</gene>
<protein>
    <submittedName>
        <fullName evidence="2">Uncharacterized protein</fullName>
    </submittedName>
</protein>
<organism evidence="2">
    <name type="scientific">Mycoplasma feriruminatoris</name>
    <dbReference type="NCBI Taxonomy" id="1179777"/>
    <lineage>
        <taxon>Bacteria</taxon>
        <taxon>Bacillati</taxon>
        <taxon>Mycoplasmatota</taxon>
        <taxon>Mollicutes</taxon>
        <taxon>Mycoplasmataceae</taxon>
        <taxon>Mycoplasma</taxon>
    </lineage>
</organism>
<evidence type="ECO:0000313" key="2">
    <source>
        <dbReference type="EMBL" id="VZR99877.1"/>
    </source>
</evidence>
<dbReference type="AlphaFoldDB" id="A0A654IM82"/>
<keyword evidence="1" id="KW-0472">Membrane</keyword>
<feature type="transmembrane region" description="Helical" evidence="1">
    <location>
        <begin position="21"/>
        <end position="41"/>
    </location>
</feature>
<dbReference type="EMBL" id="LR739237">
    <property type="protein sequence ID" value="VZR99877.1"/>
    <property type="molecule type" value="Genomic_DNA"/>
</dbReference>
<accession>A0A654IM82</accession>
<keyword evidence="1" id="KW-0812">Transmembrane</keyword>
<proteinExistence type="predicted"/>
<feature type="transmembrane region" description="Helical" evidence="1">
    <location>
        <begin position="53"/>
        <end position="77"/>
    </location>
</feature>